<dbReference type="GO" id="GO:0005524">
    <property type="term" value="F:ATP binding"/>
    <property type="evidence" value="ECO:0007669"/>
    <property type="project" value="UniProtKB-KW"/>
</dbReference>
<keyword evidence="7" id="KW-0067">ATP-binding</keyword>
<dbReference type="InterPro" id="IPR011006">
    <property type="entry name" value="CheY-like_superfamily"/>
</dbReference>
<feature type="compositionally biased region" description="Polar residues" evidence="11">
    <location>
        <begin position="637"/>
        <end position="646"/>
    </location>
</feature>
<feature type="modified residue" description="4-aspartylphosphate" evidence="10">
    <location>
        <position position="3602"/>
    </location>
</feature>
<feature type="compositionally biased region" description="Low complexity" evidence="11">
    <location>
        <begin position="2005"/>
        <end position="2022"/>
    </location>
</feature>
<feature type="region of interest" description="Disordered" evidence="11">
    <location>
        <begin position="1690"/>
        <end position="1768"/>
    </location>
</feature>
<feature type="compositionally biased region" description="Low complexity" evidence="11">
    <location>
        <begin position="316"/>
        <end position="357"/>
    </location>
</feature>
<dbReference type="SMART" id="SM00133">
    <property type="entry name" value="S_TK_X"/>
    <property type="match status" value="1"/>
</dbReference>
<evidence type="ECO:0000313" key="15">
    <source>
        <dbReference type="EMBL" id="PLW23860.1"/>
    </source>
</evidence>
<dbReference type="SMART" id="SM00220">
    <property type="entry name" value="S_TKc"/>
    <property type="match status" value="1"/>
</dbReference>
<feature type="region of interest" description="Disordered" evidence="11">
    <location>
        <begin position="729"/>
        <end position="787"/>
    </location>
</feature>
<feature type="region of interest" description="Disordered" evidence="11">
    <location>
        <begin position="3091"/>
        <end position="3153"/>
    </location>
</feature>
<feature type="compositionally biased region" description="Low complexity" evidence="11">
    <location>
        <begin position="389"/>
        <end position="399"/>
    </location>
</feature>
<accession>A0A2N5TEE2</accession>
<proteinExistence type="predicted"/>
<feature type="compositionally biased region" description="Polar residues" evidence="11">
    <location>
        <begin position="246"/>
        <end position="276"/>
    </location>
</feature>
<dbReference type="PROSITE" id="PS50110">
    <property type="entry name" value="RESPONSE_REGULATORY"/>
    <property type="match status" value="1"/>
</dbReference>
<evidence type="ECO:0000256" key="5">
    <source>
        <dbReference type="ARBA" id="ARBA00022741"/>
    </source>
</evidence>
<dbReference type="GO" id="GO:0004674">
    <property type="term" value="F:protein serine/threonine kinase activity"/>
    <property type="evidence" value="ECO:0007669"/>
    <property type="project" value="UniProtKB-KW"/>
</dbReference>
<keyword evidence="2" id="KW-0723">Serine/threonine-protein kinase</keyword>
<keyword evidence="6" id="KW-0418">Kinase</keyword>
<feature type="compositionally biased region" description="Polar residues" evidence="11">
    <location>
        <begin position="1624"/>
        <end position="1651"/>
    </location>
</feature>
<feature type="region of interest" description="Disordered" evidence="11">
    <location>
        <begin position="2287"/>
        <end position="2312"/>
    </location>
</feature>
<evidence type="ECO:0000256" key="7">
    <source>
        <dbReference type="ARBA" id="ARBA00022840"/>
    </source>
</evidence>
<feature type="compositionally biased region" description="Polar residues" evidence="11">
    <location>
        <begin position="1272"/>
        <end position="1286"/>
    </location>
</feature>
<feature type="compositionally biased region" description="Polar residues" evidence="11">
    <location>
        <begin position="411"/>
        <end position="439"/>
    </location>
</feature>
<dbReference type="PANTHER" id="PTHR24356:SF1">
    <property type="entry name" value="SERINE_THREONINE-PROTEIN KINASE GREATWALL"/>
    <property type="match status" value="1"/>
</dbReference>
<feature type="region of interest" description="Disordered" evidence="11">
    <location>
        <begin position="2606"/>
        <end position="2625"/>
    </location>
</feature>
<feature type="region of interest" description="Disordered" evidence="11">
    <location>
        <begin position="1271"/>
        <end position="1290"/>
    </location>
</feature>
<feature type="domain" description="Response regulatory" evidence="13">
    <location>
        <begin position="3552"/>
        <end position="3668"/>
    </location>
</feature>
<feature type="compositionally biased region" description="Low complexity" evidence="11">
    <location>
        <begin position="3712"/>
        <end position="3727"/>
    </location>
</feature>
<feature type="region of interest" description="Disordered" evidence="11">
    <location>
        <begin position="1923"/>
        <end position="2055"/>
    </location>
</feature>
<dbReference type="InterPro" id="IPR050236">
    <property type="entry name" value="Ser_Thr_kinase_AGC"/>
</dbReference>
<dbReference type="FunFam" id="1.10.510.10:FF:000340">
    <property type="entry name" value="Serine threonine protein kinase"/>
    <property type="match status" value="1"/>
</dbReference>
<evidence type="ECO:0000259" key="12">
    <source>
        <dbReference type="PROSITE" id="PS50011"/>
    </source>
</evidence>
<feature type="region of interest" description="Disordered" evidence="11">
    <location>
        <begin position="575"/>
        <end position="655"/>
    </location>
</feature>
<feature type="compositionally biased region" description="Polar residues" evidence="11">
    <location>
        <begin position="2746"/>
        <end position="2758"/>
    </location>
</feature>
<feature type="compositionally biased region" description="Polar residues" evidence="11">
    <location>
        <begin position="1926"/>
        <end position="1955"/>
    </location>
</feature>
<feature type="compositionally biased region" description="Polar residues" evidence="11">
    <location>
        <begin position="1378"/>
        <end position="1398"/>
    </location>
</feature>
<feature type="domain" description="AGC-kinase C-terminal" evidence="14">
    <location>
        <begin position="3254"/>
        <end position="3376"/>
    </location>
</feature>
<feature type="compositionally biased region" description="Low complexity" evidence="11">
    <location>
        <begin position="2608"/>
        <end position="2620"/>
    </location>
</feature>
<feature type="compositionally biased region" description="Polar residues" evidence="11">
    <location>
        <begin position="832"/>
        <end position="843"/>
    </location>
</feature>
<feature type="region of interest" description="Disordered" evidence="11">
    <location>
        <begin position="1068"/>
        <end position="1182"/>
    </location>
</feature>
<feature type="region of interest" description="Disordered" evidence="11">
    <location>
        <begin position="3393"/>
        <end position="3501"/>
    </location>
</feature>
<feature type="compositionally biased region" description="Low complexity" evidence="11">
    <location>
        <begin position="1"/>
        <end position="12"/>
    </location>
</feature>
<dbReference type="CDD" id="cd17546">
    <property type="entry name" value="REC_hyHK_CKI1_RcsC-like"/>
    <property type="match status" value="1"/>
</dbReference>
<feature type="region of interest" description="Disordered" evidence="11">
    <location>
        <begin position="1450"/>
        <end position="1566"/>
    </location>
</feature>
<evidence type="ECO:0000256" key="8">
    <source>
        <dbReference type="ARBA" id="ARBA00047899"/>
    </source>
</evidence>
<feature type="compositionally biased region" description="Polar residues" evidence="11">
    <location>
        <begin position="140"/>
        <end position="155"/>
    </location>
</feature>
<feature type="compositionally biased region" description="Polar residues" evidence="11">
    <location>
        <begin position="1700"/>
        <end position="1735"/>
    </location>
</feature>
<feature type="compositionally biased region" description="Low complexity" evidence="11">
    <location>
        <begin position="1590"/>
        <end position="1613"/>
    </location>
</feature>
<dbReference type="SUPFAM" id="SSF52172">
    <property type="entry name" value="CheY-like"/>
    <property type="match status" value="1"/>
</dbReference>
<feature type="compositionally biased region" description="Polar residues" evidence="11">
    <location>
        <begin position="997"/>
        <end position="1007"/>
    </location>
</feature>
<feature type="compositionally biased region" description="Basic residues" evidence="11">
    <location>
        <begin position="1963"/>
        <end position="1974"/>
    </location>
</feature>
<feature type="compositionally biased region" description="Low complexity" evidence="11">
    <location>
        <begin position="3128"/>
        <end position="3139"/>
    </location>
</feature>
<dbReference type="SMART" id="SM00448">
    <property type="entry name" value="REC"/>
    <property type="match status" value="1"/>
</dbReference>
<feature type="compositionally biased region" description="Polar residues" evidence="11">
    <location>
        <begin position="3491"/>
        <end position="3501"/>
    </location>
</feature>
<feature type="domain" description="Protein kinase" evidence="12">
    <location>
        <begin position="2842"/>
        <end position="3253"/>
    </location>
</feature>
<dbReference type="PANTHER" id="PTHR24356">
    <property type="entry name" value="SERINE/THREONINE-PROTEIN KINASE"/>
    <property type="match status" value="1"/>
</dbReference>
<dbReference type="CDD" id="cd05611">
    <property type="entry name" value="STKc_Rim15_like"/>
    <property type="match status" value="1"/>
</dbReference>
<feature type="region of interest" description="Disordered" evidence="11">
    <location>
        <begin position="2722"/>
        <end position="2833"/>
    </location>
</feature>
<dbReference type="PROSITE" id="PS50011">
    <property type="entry name" value="PROTEIN_KINASE_DOM"/>
    <property type="match status" value="1"/>
</dbReference>
<feature type="compositionally biased region" description="Low complexity" evidence="11">
    <location>
        <begin position="610"/>
        <end position="628"/>
    </location>
</feature>
<evidence type="ECO:0000256" key="1">
    <source>
        <dbReference type="ARBA" id="ARBA00012513"/>
    </source>
</evidence>
<feature type="region of interest" description="Disordered" evidence="11">
    <location>
        <begin position="1583"/>
        <end position="1670"/>
    </location>
</feature>
<dbReference type="EMBL" id="PGCI01000622">
    <property type="protein sequence ID" value="PLW23860.1"/>
    <property type="molecule type" value="Genomic_DNA"/>
</dbReference>
<dbReference type="PROSITE" id="PS51285">
    <property type="entry name" value="AGC_KINASE_CTER"/>
    <property type="match status" value="1"/>
</dbReference>
<feature type="region of interest" description="Disordered" evidence="11">
    <location>
        <begin position="236"/>
        <end position="480"/>
    </location>
</feature>
<feature type="compositionally biased region" description="Low complexity" evidence="11">
    <location>
        <begin position="1314"/>
        <end position="1323"/>
    </location>
</feature>
<organism evidence="15 16">
    <name type="scientific">Puccinia coronata f. sp. avenae</name>
    <dbReference type="NCBI Taxonomy" id="200324"/>
    <lineage>
        <taxon>Eukaryota</taxon>
        <taxon>Fungi</taxon>
        <taxon>Dikarya</taxon>
        <taxon>Basidiomycota</taxon>
        <taxon>Pucciniomycotina</taxon>
        <taxon>Pucciniomycetes</taxon>
        <taxon>Pucciniales</taxon>
        <taxon>Pucciniaceae</taxon>
        <taxon>Puccinia</taxon>
    </lineage>
</organism>
<feature type="region of interest" description="Disordered" evidence="11">
    <location>
        <begin position="1836"/>
        <end position="1892"/>
    </location>
</feature>
<dbReference type="Gene3D" id="3.30.200.20">
    <property type="entry name" value="Phosphorylase Kinase, domain 1"/>
    <property type="match status" value="1"/>
</dbReference>
<feature type="compositionally biased region" description="Polar residues" evidence="11">
    <location>
        <begin position="3024"/>
        <end position="3035"/>
    </location>
</feature>
<evidence type="ECO:0000256" key="3">
    <source>
        <dbReference type="ARBA" id="ARBA00022553"/>
    </source>
</evidence>
<dbReference type="InterPro" id="IPR001789">
    <property type="entry name" value="Sig_transdc_resp-reg_receiver"/>
</dbReference>
<feature type="region of interest" description="Disordered" evidence="11">
    <location>
        <begin position="3024"/>
        <end position="3079"/>
    </location>
</feature>
<feature type="region of interest" description="Disordered" evidence="11">
    <location>
        <begin position="3273"/>
        <end position="3303"/>
    </location>
</feature>
<feature type="compositionally biased region" description="Polar residues" evidence="11">
    <location>
        <begin position="1881"/>
        <end position="1892"/>
    </location>
</feature>
<feature type="region of interest" description="Disordered" evidence="11">
    <location>
        <begin position="3680"/>
        <end position="3752"/>
    </location>
</feature>
<feature type="region of interest" description="Disordered" evidence="11">
    <location>
        <begin position="72"/>
        <end position="206"/>
    </location>
</feature>
<feature type="compositionally biased region" description="Polar residues" evidence="11">
    <location>
        <begin position="1498"/>
        <end position="1507"/>
    </location>
</feature>
<dbReference type="Proteomes" id="UP000235392">
    <property type="component" value="Unassembled WGS sequence"/>
</dbReference>
<feature type="compositionally biased region" description="Polar residues" evidence="11">
    <location>
        <begin position="19"/>
        <end position="30"/>
    </location>
</feature>
<feature type="region of interest" description="Disordered" evidence="11">
    <location>
        <begin position="2998"/>
        <end position="3017"/>
    </location>
</feature>
<dbReference type="Pfam" id="PF00069">
    <property type="entry name" value="Pkinase"/>
    <property type="match status" value="2"/>
</dbReference>
<feature type="compositionally biased region" description="Basic and acidic residues" evidence="11">
    <location>
        <begin position="156"/>
        <end position="166"/>
    </location>
</feature>
<feature type="region of interest" description="Disordered" evidence="11">
    <location>
        <begin position="832"/>
        <end position="947"/>
    </location>
</feature>
<feature type="compositionally biased region" description="Polar residues" evidence="11">
    <location>
        <begin position="106"/>
        <end position="130"/>
    </location>
</feature>
<feature type="compositionally biased region" description="Gly residues" evidence="11">
    <location>
        <begin position="2030"/>
        <end position="2042"/>
    </location>
</feature>
<evidence type="ECO:0000256" key="11">
    <source>
        <dbReference type="SAM" id="MobiDB-lite"/>
    </source>
</evidence>
<feature type="compositionally biased region" description="Low complexity" evidence="11">
    <location>
        <begin position="3680"/>
        <end position="3690"/>
    </location>
</feature>
<feature type="compositionally biased region" description="Low complexity" evidence="11">
    <location>
        <begin position="445"/>
        <end position="455"/>
    </location>
</feature>
<feature type="region of interest" description="Disordered" evidence="11">
    <location>
        <begin position="3346"/>
        <end position="3365"/>
    </location>
</feature>
<feature type="compositionally biased region" description="Low complexity" evidence="11">
    <location>
        <begin position="964"/>
        <end position="974"/>
    </location>
</feature>
<feature type="compositionally biased region" description="Polar residues" evidence="11">
    <location>
        <begin position="882"/>
        <end position="927"/>
    </location>
</feature>
<dbReference type="InterPro" id="IPR008271">
    <property type="entry name" value="Ser/Thr_kinase_AS"/>
</dbReference>
<dbReference type="GO" id="GO:1901992">
    <property type="term" value="P:positive regulation of mitotic cell cycle phase transition"/>
    <property type="evidence" value="ECO:0007669"/>
    <property type="project" value="UniProtKB-ARBA"/>
</dbReference>
<feature type="compositionally biased region" description="Low complexity" evidence="11">
    <location>
        <begin position="3406"/>
        <end position="3428"/>
    </location>
</feature>
<keyword evidence="5" id="KW-0547">Nucleotide-binding</keyword>
<evidence type="ECO:0000256" key="6">
    <source>
        <dbReference type="ARBA" id="ARBA00022777"/>
    </source>
</evidence>
<dbReference type="GO" id="GO:0005737">
    <property type="term" value="C:cytoplasm"/>
    <property type="evidence" value="ECO:0007669"/>
    <property type="project" value="TreeGrafter"/>
</dbReference>
<evidence type="ECO:0000256" key="9">
    <source>
        <dbReference type="ARBA" id="ARBA00048679"/>
    </source>
</evidence>
<gene>
    <name evidence="15" type="ORF">PCASD_14710</name>
</gene>
<dbReference type="GO" id="GO:0005634">
    <property type="term" value="C:nucleus"/>
    <property type="evidence" value="ECO:0007669"/>
    <property type="project" value="TreeGrafter"/>
</dbReference>
<evidence type="ECO:0000256" key="4">
    <source>
        <dbReference type="ARBA" id="ARBA00022679"/>
    </source>
</evidence>
<dbReference type="Gene3D" id="3.40.50.2300">
    <property type="match status" value="1"/>
</dbReference>
<feature type="compositionally biased region" description="Basic and acidic residues" evidence="11">
    <location>
        <begin position="774"/>
        <end position="783"/>
    </location>
</feature>
<dbReference type="GO" id="GO:0000160">
    <property type="term" value="P:phosphorelay signal transduction system"/>
    <property type="evidence" value="ECO:0007669"/>
    <property type="project" value="InterPro"/>
</dbReference>
<protein>
    <recommendedName>
        <fullName evidence="1">non-specific serine/threonine protein kinase</fullName>
        <ecNumber evidence="1">2.7.11.1</ecNumber>
    </recommendedName>
</protein>
<feature type="region of interest" description="Disordered" evidence="11">
    <location>
        <begin position="1296"/>
        <end position="1327"/>
    </location>
</feature>
<feature type="compositionally biased region" description="Low complexity" evidence="11">
    <location>
        <begin position="575"/>
        <end position="601"/>
    </location>
</feature>
<reference evidence="15 16" key="1">
    <citation type="submission" date="2017-11" db="EMBL/GenBank/DDBJ databases">
        <title>De novo assembly and phasing of dikaryotic genomes from two isolates of Puccinia coronata f. sp. avenae, the causal agent of oat crown rust.</title>
        <authorList>
            <person name="Miller M.E."/>
            <person name="Zhang Y."/>
            <person name="Omidvar V."/>
            <person name="Sperschneider J."/>
            <person name="Schwessinger B."/>
            <person name="Raley C."/>
            <person name="Palmer J.M."/>
            <person name="Garnica D."/>
            <person name="Upadhyaya N."/>
            <person name="Rathjen J."/>
            <person name="Taylor J.M."/>
            <person name="Park R.F."/>
            <person name="Dodds P.N."/>
            <person name="Hirsch C.D."/>
            <person name="Kianian S.F."/>
            <person name="Figueroa M."/>
        </authorList>
    </citation>
    <scope>NUCLEOTIDE SEQUENCE [LARGE SCALE GENOMIC DNA]</scope>
    <source>
        <strain evidence="15">12SD80</strain>
    </source>
</reference>
<feature type="region of interest" description="Disordered" evidence="11">
    <location>
        <begin position="964"/>
        <end position="1011"/>
    </location>
</feature>
<feature type="region of interest" description="Disordered" evidence="11">
    <location>
        <begin position="1339"/>
        <end position="1399"/>
    </location>
</feature>
<evidence type="ECO:0000259" key="14">
    <source>
        <dbReference type="PROSITE" id="PS51285"/>
    </source>
</evidence>
<evidence type="ECO:0000259" key="13">
    <source>
        <dbReference type="PROSITE" id="PS50110"/>
    </source>
</evidence>
<evidence type="ECO:0000256" key="10">
    <source>
        <dbReference type="PROSITE-ProRule" id="PRU00169"/>
    </source>
</evidence>
<comment type="caution">
    <text evidence="15">The sequence shown here is derived from an EMBL/GenBank/DDBJ whole genome shotgun (WGS) entry which is preliminary data.</text>
</comment>
<feature type="compositionally biased region" description="Polar residues" evidence="11">
    <location>
        <begin position="3045"/>
        <end position="3068"/>
    </location>
</feature>
<keyword evidence="3 10" id="KW-0597">Phosphoprotein</keyword>
<feature type="compositionally biased region" description="Basic residues" evidence="11">
    <location>
        <begin position="3109"/>
        <end position="3127"/>
    </location>
</feature>
<dbReference type="InterPro" id="IPR000719">
    <property type="entry name" value="Prot_kinase_dom"/>
</dbReference>
<evidence type="ECO:0000256" key="2">
    <source>
        <dbReference type="ARBA" id="ARBA00022527"/>
    </source>
</evidence>
<feature type="compositionally biased region" description="Polar residues" evidence="11">
    <location>
        <begin position="857"/>
        <end position="869"/>
    </location>
</feature>
<feature type="region of interest" description="Disordered" evidence="11">
    <location>
        <begin position="1"/>
        <end position="33"/>
    </location>
</feature>
<dbReference type="Gene3D" id="1.10.510.10">
    <property type="entry name" value="Transferase(Phosphotransferase) domain 1"/>
    <property type="match status" value="2"/>
</dbReference>
<keyword evidence="4" id="KW-0808">Transferase</keyword>
<comment type="catalytic activity">
    <reaction evidence="9">
        <text>L-seryl-[protein] + ATP = O-phospho-L-seryl-[protein] + ADP + H(+)</text>
        <dbReference type="Rhea" id="RHEA:17989"/>
        <dbReference type="Rhea" id="RHEA-COMP:9863"/>
        <dbReference type="Rhea" id="RHEA-COMP:11604"/>
        <dbReference type="ChEBI" id="CHEBI:15378"/>
        <dbReference type="ChEBI" id="CHEBI:29999"/>
        <dbReference type="ChEBI" id="CHEBI:30616"/>
        <dbReference type="ChEBI" id="CHEBI:83421"/>
        <dbReference type="ChEBI" id="CHEBI:456216"/>
        <dbReference type="EC" id="2.7.11.1"/>
    </reaction>
</comment>
<feature type="compositionally biased region" description="Low complexity" evidence="11">
    <location>
        <begin position="3069"/>
        <end position="3079"/>
    </location>
</feature>
<dbReference type="InterPro" id="IPR011009">
    <property type="entry name" value="Kinase-like_dom_sf"/>
</dbReference>
<comment type="catalytic activity">
    <reaction evidence="8">
        <text>L-threonyl-[protein] + ATP = O-phospho-L-threonyl-[protein] + ADP + H(+)</text>
        <dbReference type="Rhea" id="RHEA:46608"/>
        <dbReference type="Rhea" id="RHEA-COMP:11060"/>
        <dbReference type="Rhea" id="RHEA-COMP:11605"/>
        <dbReference type="ChEBI" id="CHEBI:15378"/>
        <dbReference type="ChEBI" id="CHEBI:30013"/>
        <dbReference type="ChEBI" id="CHEBI:30616"/>
        <dbReference type="ChEBI" id="CHEBI:61977"/>
        <dbReference type="ChEBI" id="CHEBI:456216"/>
        <dbReference type="EC" id="2.7.11.1"/>
    </reaction>
</comment>
<dbReference type="PROSITE" id="PS00108">
    <property type="entry name" value="PROTEIN_KINASE_ST"/>
    <property type="match status" value="1"/>
</dbReference>
<dbReference type="FunFam" id="1.10.510.10:FF:000580">
    <property type="entry name" value="AGC protein kinase"/>
    <property type="match status" value="1"/>
</dbReference>
<feature type="compositionally biased region" description="Low complexity" evidence="11">
    <location>
        <begin position="168"/>
        <end position="182"/>
    </location>
</feature>
<feature type="compositionally biased region" description="Low complexity" evidence="11">
    <location>
        <begin position="746"/>
        <end position="762"/>
    </location>
</feature>
<feature type="compositionally biased region" description="Basic and acidic residues" evidence="11">
    <location>
        <begin position="1130"/>
        <end position="1142"/>
    </location>
</feature>
<feature type="compositionally biased region" description="Polar residues" evidence="11">
    <location>
        <begin position="3346"/>
        <end position="3355"/>
    </location>
</feature>
<dbReference type="FunFam" id="3.30.200.20:FF:001008">
    <property type="entry name" value="Serine/threonine-protein kinase cek1"/>
    <property type="match status" value="1"/>
</dbReference>
<dbReference type="Pfam" id="PF00072">
    <property type="entry name" value="Response_reg"/>
    <property type="match status" value="1"/>
</dbReference>
<evidence type="ECO:0000313" key="16">
    <source>
        <dbReference type="Proteomes" id="UP000235392"/>
    </source>
</evidence>
<dbReference type="SUPFAM" id="SSF56112">
    <property type="entry name" value="Protein kinase-like (PK-like)"/>
    <property type="match status" value="1"/>
</dbReference>
<name>A0A2N5TEE2_9BASI</name>
<feature type="region of interest" description="Disordered" evidence="11">
    <location>
        <begin position="1235"/>
        <end position="1259"/>
    </location>
</feature>
<sequence>MTTPTTEETPTPDQAGRASAQQELPATLSGSRVRHELTEGLLHPSYPPVSLAAIKPNTAPIFSSPLAHSTKILSFDLQDEEHHEEKEEEEDTTPPSQPTPLLASEDTIQISPPDTSTQRNDADPTTTSALSLDPKLEGSLQFSSRANSCSNNWSRNSDEGDPDHLSRSSRPAQSSSSSPSQSIGRKTSLNKSGASTVMNRKDIIRMGSPLRHVTHLGPALSPVDNSESLKLSDFKATRTTDEVSSHGPNASPQQASADDPSTPQSTLPYSTPSSLGLSAPRSNEVPGPLISPTNQSVLFGSPTPRRRSSALNPMTSLNQYQLPSSPSSSSSSSSNALLSVSASCPPSSSPSYENPHSIIHRGPIHPAPAINKITDVSPRRSSDPTQVHPATTTATTSPTKPYSRPTHHHQQSSLSLIDRTTTTPASSSRNTSPASTRSVPTAIFSPSSDHTSPSSNYGNPQQSVHHSRKMSLASSSGPSAVAHRRNSLIFTPGTSSSSSTFPNHHYNKSALSAALANNSSSAPPFPPIEAIKLQRVPTSVRVAQELRPSNLPNPNSPSNNLASANLLRTSAAAVGNNNNVSHPLSSRSPLSHASQQQQQQQDSPTDSKLTSHSISSSPSFITSSPHSFALPPKTPGFTPTDQSLLNPRSPVDETRGGYHLLHHQAHRVASNRSIGASSGEHEGSSSNWSSGSVQGLSLGLGNAGLNRNFELSPASLASPIAISSLSGSVEGGSIASSSHDSKGRPGSHFSSMFSGVSSPASPFNIPKGLAQNRLGKDASRDRSTSLYSMVSSEGSSSYLAIGPSAIPTTAMPPGAIENSKQHDQLSMSPFSLLDASTSTSGQQALHPLASAGGGYHTNPSSLSVGTPNESSSSSASSHKNYHQITTAGLPTSVQAVKSTSDQRSTSLTEAPRSSQSLSRHASNSVSSRRAALKNHRTSIIPGSGPSTEDFAKIIIQSRSAKIQKWKQQQQANNKRLLNQPGPSSDAQMPQSAAAGGRSSQPEGSSTLDAPFSTIGSSLGIVEGSRYKSQLIPSGTLSSNTITGRTLSKNGLKYGEIAERFLHPTESFVPERPRIPSFTAAPSGTKAAGKQKMPTGSRIDEEEERHNPEMLPSTHENPDELELEGSVQSSSDRKMVSGGERRPSSIRTIGAGRDSEQEASDLDVTQGGLLPPTDPMRKSASNLTVLSIPQSSASSGPTALREIEWVDWLDDYRRMKEAKLRAEGHDHPESLAASDLLKPDSHFPLPDSSSQSDAPPKIDATAPAVDSQLLELPSQSQKDLQPTSPGSDISMASVMEMPDSEAPPRSEKSAPDTGLSLPSSPSLLDHNPAKRSNLSLLISKGLKPIGNPSSGASRKSISRPPRPRLSKRLTGSQADLAHPQSSILASHSSNSVPTSQSGVKTKKNFTLGKKIDDWWNAVRTSFTLNPEDKTNTAGSDAGSIYRMNLAASRPSMDIPVNPSPAVPEEESKRSSVHHTHTREIRAVSSLVDLGSSKPGVNEPASSVSQQEPPSAMPLHIRPTDQLRSIPSGALAPVVGGRSADGSGVGTPPSGDGSSLRLPADQRRRNPQLTLKLNRLSASEMSSVFGNLSEQGGPSQPSSHSGHSSPHPSTHSPSGLAGKEQLLQPVATQNTSSSIPANVSGTTPDAQVQSSKFQVDITRPEPTPILSPTGHRLWDRTPGLVLGDPFIVTGSPAISNKDMNETRNNSQPSSTQHTSTVKPNEMGLTSQMASTSGSSTRPIPAPSDSFKSVPPNAQPSSKPRPSDASAAEQKYQPSFSMHTIRQHIKHRLSTAKTVCDNSLKAIIFEITTYVEKEALNLREQDRIQHELALVSEAIQGTPSGSWYHSAEPTPDPDSAQPKFPHQEALQLEPNSDLMSLPIDRPFRTTTPCCSPRQSLNRALSIPTDFQLSPAASPLHHQRSISVNPLDLSESSSVPGPTSLSRQGSRQGRGSHPSSLISASVLPPRGLRRPSFVHRRGGINSTSSSHVARGLESPIHGASRSVSISTHPSESVEASSRSTSRSRSPLPRPIGPASGGGGGGGGGGGSHRRSSPRADSTLFNLPGSSSYLVPSDEKFHNSPFVAALQEISSIATEILDTPAGLLAAKSHACVDVIHRVQLIGKSWDEHDDWPHRGWYVRVLLAVAGLSRVLEWWDAEKGFWNFEPEDEDDGEEICFFATRVEHSGAAGSAPNLGRANSSIDVIGTPHPSVDGETQGISTPQMSTHVGNEAAGAQGAKLSDSFALPPPATDVVALSFEKRGGAKTNNRESNLKKVLSLTQPAPPRDLSLVKADSGSPFSDVRHPQSAGLIKPSPGPDNLDKDFTKSIELARTETILAEVSLENAVILYLSPGWTKVTGLDPQSVIGTPLGELIDGNYELFNEANRRLMDDVGNTVELQFTIKISLATSDQEGDSNRSITTRDHFLPMMAKGMLMVDRITGEGVHSMWVIRLNSLKAVAVPTGTTMESKGSHHTRSHSDPIAQFPAAAPLSTEPLLCRICEHYLPAYYFERHNETCAETHRLEMQVSECNERLSDLKDIINELRSAVERSGNPNELSYGNLPLQTLSSLPSSVLSPLNPGRASVSSSPHHHSWRANVKGILDEIGELLNTSLDISTPSSSEETTEQSIENLRLLSPNSENKLISVSKWRLRPYEDPALGNLAADVERAANQKCNAVNRMRNTILYAERIRMEWEAKAQQAFVTLPKRGGEDGCSPLLSPIVCDELDRPRSAPQKADFNVSSEVFHPRPRRRSSTPNFSGSKSSPASRLAPIDTKLNHNEPKGLGISTTQSYSGVGTPPRSPRLPGFQHAHARRPSQPRQAGSLGPTPLSPRIPSAVPGKSKSAASIKDFDMLKPISKGAFGQVWLAKKKTTGDYYAIKILKKQDMIAKNQIMNVKSERKILMNQADSDFVVKLFYTFSSRDHLYLVMEYLNGGDCAALVKALGNLPEQWTRNYVAEVVMGLEYLHSTGVVHRDLKPDNLLIDHRGHLKLTDFGLSKIGLLGRQAAEPRGPMSLSSSSRDGNLDKRKLFNLGSANITPSSNPGSFPGRGSVASAASTPDLSPMAPTSSYFSSRPTKPTTSTATAAAAASNPALLAHEMESLGTPTSESSKDSDPISSHHRKLHHKNLPHNNHHHPSSSLSAAPPSSSQHRNKASDASHKHFVGTPDYLAPESILGIGMDEMVDWWALGVVCYEFLYGIPPFHDETPDKVFDNILSRRLEWPESDDDISPEAIDFMNRLMCTDPKIRLGAQGAAEVKAHPFLADIDWANLFKSEASFVPSVTDPESTDYFDPRGATQVFHDEEDPPAHPLGAQASTATATTATAAAAAASHASGLQFRNLASLPSSSIEIKSSAGQKFSSARSSRPSDDFGTFNFKNLPVLERANEEVIRRLKVGQNGEKIKYPRHLPLGGKIAGLSSPTESTGSSAPSSSRPLGAGQPSPHTRRPSEQFSRLVSPGTLDDPSRRNSLPSRMRRASFSGSTEAVPPMPALPATAGGGQGQDSAGVSSRSRTGSLLHRLGDFPPGPASTVSSPGRPFKPLAIPHSRINHPRSLPPLQERTVDCLIAEDNPISSKVLETILIRFGCRCVVVPNGEDAISCAMGDVAFDVIFMDLMMPLIEGQDAARMIKSTQNPNALTPIVAVTSFESYYVSEQGTLFAALLTKPVNKKDVLNVMKRLGFGARQASKLTATTAASSAHSTIPPAPVAVSEPPLHSSTHHYHRAATPAPAAAVASSAPAEGATPLNHHYHHHHHANSQSASMGP</sequence>
<dbReference type="EC" id="2.7.11.1" evidence="1"/>
<dbReference type="InterPro" id="IPR000961">
    <property type="entry name" value="AGC-kinase_C"/>
</dbReference>
<feature type="compositionally biased region" description="Polar residues" evidence="11">
    <location>
        <begin position="980"/>
        <end position="990"/>
    </location>
</feature>
<feature type="compositionally biased region" description="Polar residues" evidence="11">
    <location>
        <begin position="183"/>
        <end position="198"/>
    </location>
</feature>